<feature type="signal peptide" evidence="2">
    <location>
        <begin position="1"/>
        <end position="22"/>
    </location>
</feature>
<evidence type="ECO:0000256" key="2">
    <source>
        <dbReference type="SAM" id="SignalP"/>
    </source>
</evidence>
<name>A0ABU5LSJ3_9SPHN</name>
<reference evidence="4" key="1">
    <citation type="submission" date="2023-07" db="EMBL/GenBank/DDBJ databases">
        <title>Whole genome sequence analysis of rice epiphytic Sphingomonas sanguinis OsEp_Plm_15B2.</title>
        <authorList>
            <person name="Sahu K.P."/>
            <person name="Asharani P."/>
            <person name="Reddy B."/>
            <person name="Kumar A."/>
        </authorList>
    </citation>
    <scope>NUCLEOTIDE SEQUENCE [LARGE SCALE GENOMIC DNA]</scope>
    <source>
        <strain evidence="4">OsEp_Plm_15B2</strain>
    </source>
</reference>
<sequence length="89" mass="9631">MRRPGFWKMALPLGLIAAPALAAQGQRDMSNDCFDVAAPMADATPCYQPGRHTHEHHAHHERIAAKTDSGQVDAASNRAVGGMQRNLTK</sequence>
<feature type="chain" id="PRO_5046630025" evidence="2">
    <location>
        <begin position="23"/>
        <end position="89"/>
    </location>
</feature>
<comment type="caution">
    <text evidence="3">The sequence shown here is derived from an EMBL/GenBank/DDBJ whole genome shotgun (WGS) entry which is preliminary data.</text>
</comment>
<feature type="compositionally biased region" description="Basic residues" evidence="1">
    <location>
        <begin position="51"/>
        <end position="60"/>
    </location>
</feature>
<feature type="region of interest" description="Disordered" evidence="1">
    <location>
        <begin position="47"/>
        <end position="89"/>
    </location>
</feature>
<evidence type="ECO:0000313" key="4">
    <source>
        <dbReference type="Proteomes" id="UP001292182"/>
    </source>
</evidence>
<gene>
    <name evidence="3" type="ORF">N4G62_12770</name>
</gene>
<dbReference type="EMBL" id="JAOBTW010000013">
    <property type="protein sequence ID" value="MDZ7282902.1"/>
    <property type="molecule type" value="Genomic_DNA"/>
</dbReference>
<evidence type="ECO:0000256" key="1">
    <source>
        <dbReference type="SAM" id="MobiDB-lite"/>
    </source>
</evidence>
<accession>A0ABU5LSJ3</accession>
<keyword evidence="2" id="KW-0732">Signal</keyword>
<dbReference type="Proteomes" id="UP001292182">
    <property type="component" value="Unassembled WGS sequence"/>
</dbReference>
<keyword evidence="4" id="KW-1185">Reference proteome</keyword>
<organism evidence="3 4">
    <name type="scientific">Sphingomonas sanguinis</name>
    <dbReference type="NCBI Taxonomy" id="33051"/>
    <lineage>
        <taxon>Bacteria</taxon>
        <taxon>Pseudomonadati</taxon>
        <taxon>Pseudomonadota</taxon>
        <taxon>Alphaproteobacteria</taxon>
        <taxon>Sphingomonadales</taxon>
        <taxon>Sphingomonadaceae</taxon>
        <taxon>Sphingomonas</taxon>
    </lineage>
</organism>
<proteinExistence type="predicted"/>
<protein>
    <submittedName>
        <fullName evidence="3">Uncharacterized protein</fullName>
    </submittedName>
</protein>
<evidence type="ECO:0000313" key="3">
    <source>
        <dbReference type="EMBL" id="MDZ7282902.1"/>
    </source>
</evidence>
<dbReference type="RefSeq" id="WP_322539735.1">
    <property type="nucleotide sequence ID" value="NZ_JAOBTW010000013.1"/>
</dbReference>